<dbReference type="GO" id="GO:0003677">
    <property type="term" value="F:DNA binding"/>
    <property type="evidence" value="ECO:0007669"/>
    <property type="project" value="UniProtKB-KW"/>
</dbReference>
<evidence type="ECO:0000256" key="1">
    <source>
        <dbReference type="SAM" id="MobiDB-lite"/>
    </source>
</evidence>
<feature type="domain" description="Helicase ATP-binding" evidence="2">
    <location>
        <begin position="328"/>
        <end position="564"/>
    </location>
</feature>
<reference evidence="3 4" key="1">
    <citation type="submission" date="2019-02" db="EMBL/GenBank/DDBJ databases">
        <title>Deep-cultivation of Planctomycetes and their phenomic and genomic characterization uncovers novel biology.</title>
        <authorList>
            <person name="Wiegand S."/>
            <person name="Jogler M."/>
            <person name="Boedeker C."/>
            <person name="Pinto D."/>
            <person name="Vollmers J."/>
            <person name="Rivas-Marin E."/>
            <person name="Kohn T."/>
            <person name="Peeters S.H."/>
            <person name="Heuer A."/>
            <person name="Rast P."/>
            <person name="Oberbeckmann S."/>
            <person name="Bunk B."/>
            <person name="Jeske O."/>
            <person name="Meyerdierks A."/>
            <person name="Storesund J.E."/>
            <person name="Kallscheuer N."/>
            <person name="Luecker S."/>
            <person name="Lage O.M."/>
            <person name="Pohl T."/>
            <person name="Merkel B.J."/>
            <person name="Hornburger P."/>
            <person name="Mueller R.-W."/>
            <person name="Bruemmer F."/>
            <person name="Labrenz M."/>
            <person name="Spormann A.M."/>
            <person name="Op den Camp H."/>
            <person name="Overmann J."/>
            <person name="Amann R."/>
            <person name="Jetten M.S.M."/>
            <person name="Mascher T."/>
            <person name="Medema M.H."/>
            <person name="Devos D.P."/>
            <person name="Kaster A.-K."/>
            <person name="Ovreas L."/>
            <person name="Rohde M."/>
            <person name="Galperin M.Y."/>
            <person name="Jogler C."/>
        </authorList>
    </citation>
    <scope>NUCLEOTIDE SEQUENCE [LARGE SCALE GENOMIC DNA]</scope>
    <source>
        <strain evidence="3 4">EC9</strain>
    </source>
</reference>
<sequence length="1096" mass="122664">MIASRSPHKRLAYGGWQHQTTGQVDRGVWTRYNRPLRRYDRSRDSMAKATMGIHNEDKFEDEICGQLAANGWLHCPTDATDYDAKLALFPADVLAWVQETQPEAWDSLTKNHGPAAAAILLNRLRDSMNQSGTLHVLRQGFDVLGLRKPIKMAQFKPALAMNPDIMQRYAANRLRVIRQVRYSQHNKNSIDLVLFLNGIPIATVELKTDFTQSIGDAIDQYRFDRVPNPKGQAAEPLLTFPSGALVHFAVSSSEVWMTTKLEGKPTNFLPFNQGSNGPGKEGAKGNPTNPSGHKTAYLWEQVWQRDSLLDIVGRYMIAQRDDKKNIKTIIFPRFHQLDVTRRLLSTVLDEGPGSKYLIQHSAGSGKTNSIAWSAHFLSDLHDANNKKVFDSVLVVSDRNVIDGQLQEAIFSFERTSGVVATIKGNQGSKSAELAEALSGDKKVVVCTIQTFPFALAAVRELMATEGKTFAVIADEAHSSQTGQAASKLKQVLSAEELKDLEDGGEISTEDLLTSQMAANANDAGITYVAFTATPKPKTLETFGRVPDPTQPKGKDNLPEPFHVYSMQQAIEEGFILDVLQNYISYKLAFKLANGGKEWNDKEVQRDEAMKGIMRWVRLHPYNISQKVQIVVEHFRETVAPLLAGKAKAMVVVGSRLEAVRWQLALDKYLKQKAYPIQSLVAFSGEVSDKESGPEPFKETSTEMNPDLKGRDIREAFKGDAYQILLVANKFQTGFDQPLLCGMYVDKRLDGIQAVQTLSRLNRCYSDTLSKKETTYVLDFVNDPDEILKAFKTYFTRATLEDVTDPNIILNLRTKLDGYQHYDEPEIERVVAIQLDPNAKQKQLDAAIAPVADRLLRQYAAAKLAILEAEEQKDEPAAKAAKDKLNALLMFRTDVTTYQSAYTFLSQIFDYGNTDFEKRFIFFKYLIRLLKFGRERDGVDLSEVVLTHHTLRDKGKQAMKLADQAYPELKPMSEAGSGMVREKEKAYLAEIIQKVNDLFKGDLTDNDKLVYVNNVILGKLLESEILIKQASSNTKEQFANSPDLKTELIEAIINAFDAHTEMSTQALNNPETQRGLTDILLGPARLYEALRSLQSAG</sequence>
<dbReference type="Pfam" id="PF04313">
    <property type="entry name" value="HSDR_N"/>
    <property type="match status" value="1"/>
</dbReference>
<evidence type="ECO:0000313" key="4">
    <source>
        <dbReference type="Proteomes" id="UP000319557"/>
    </source>
</evidence>
<dbReference type="InterPro" id="IPR014001">
    <property type="entry name" value="Helicase_ATP-bd"/>
</dbReference>
<dbReference type="AlphaFoldDB" id="A0A517M7U1"/>
<dbReference type="Pfam" id="PF18766">
    <property type="entry name" value="SWI2_SNF2"/>
    <property type="match status" value="1"/>
</dbReference>
<dbReference type="InterPro" id="IPR007409">
    <property type="entry name" value="Restrct_endonuc_type1_HsdR_N"/>
</dbReference>
<dbReference type="Proteomes" id="UP000319557">
    <property type="component" value="Chromosome"/>
</dbReference>
<evidence type="ECO:0000259" key="2">
    <source>
        <dbReference type="SMART" id="SM00487"/>
    </source>
</evidence>
<name>A0A517M7U1_9BACT</name>
<dbReference type="EMBL" id="CP036261">
    <property type="protein sequence ID" value="QDS90935.1"/>
    <property type="molecule type" value="Genomic_DNA"/>
</dbReference>
<dbReference type="SUPFAM" id="SSF52540">
    <property type="entry name" value="P-loop containing nucleoside triphosphate hydrolases"/>
    <property type="match status" value="1"/>
</dbReference>
<accession>A0A517M7U1</accession>
<protein>
    <submittedName>
        <fullName evidence="3">Type I restriction enzyme R protein</fullName>
        <ecNumber evidence="3">3.1.21.3</ecNumber>
    </submittedName>
</protein>
<dbReference type="SMART" id="SM00487">
    <property type="entry name" value="DEXDc"/>
    <property type="match status" value="1"/>
</dbReference>
<dbReference type="PANTHER" id="PTHR42927">
    <property type="entry name" value="HELICASE SUPERFAMILY 1 AND 2 DOMAIN-CONTAINING PROTEIN"/>
    <property type="match status" value="1"/>
</dbReference>
<dbReference type="GO" id="GO:0009307">
    <property type="term" value="P:DNA restriction-modification system"/>
    <property type="evidence" value="ECO:0007669"/>
    <property type="project" value="UniProtKB-KW"/>
</dbReference>
<dbReference type="REBASE" id="356011">
    <property type="entry name" value="PbaEC9ORF51500P"/>
</dbReference>
<dbReference type="InterPro" id="IPR040980">
    <property type="entry name" value="SWI2_SNF2"/>
</dbReference>
<dbReference type="GO" id="GO:0009035">
    <property type="term" value="F:type I site-specific deoxyribonuclease activity"/>
    <property type="evidence" value="ECO:0007669"/>
    <property type="project" value="UniProtKB-EC"/>
</dbReference>
<keyword evidence="4" id="KW-1185">Reference proteome</keyword>
<dbReference type="Pfam" id="PF22679">
    <property type="entry name" value="T1R_D3-like"/>
    <property type="match status" value="1"/>
</dbReference>
<dbReference type="EC" id="3.1.21.3" evidence="3"/>
<proteinExistence type="predicted"/>
<dbReference type="GO" id="GO:0005524">
    <property type="term" value="F:ATP binding"/>
    <property type="evidence" value="ECO:0007669"/>
    <property type="project" value="UniProtKB-KW"/>
</dbReference>
<evidence type="ECO:0000313" key="3">
    <source>
        <dbReference type="EMBL" id="QDS90935.1"/>
    </source>
</evidence>
<dbReference type="PANTHER" id="PTHR42927:SF1">
    <property type="entry name" value="HELICASE SUPERFAMILY 1 AND 2 DOMAIN-CONTAINING PROTEIN"/>
    <property type="match status" value="1"/>
</dbReference>
<feature type="region of interest" description="Disordered" evidence="1">
    <location>
        <begin position="267"/>
        <end position="291"/>
    </location>
</feature>
<keyword evidence="3" id="KW-0378">Hydrolase</keyword>
<dbReference type="InterPro" id="IPR027417">
    <property type="entry name" value="P-loop_NTPase"/>
</dbReference>
<organism evidence="3 4">
    <name type="scientific">Rosistilla ulvae</name>
    <dbReference type="NCBI Taxonomy" id="1930277"/>
    <lineage>
        <taxon>Bacteria</taxon>
        <taxon>Pseudomonadati</taxon>
        <taxon>Planctomycetota</taxon>
        <taxon>Planctomycetia</taxon>
        <taxon>Pirellulales</taxon>
        <taxon>Pirellulaceae</taxon>
        <taxon>Rosistilla</taxon>
    </lineage>
</organism>
<dbReference type="Gene3D" id="3.40.50.300">
    <property type="entry name" value="P-loop containing nucleotide triphosphate hydrolases"/>
    <property type="match status" value="2"/>
</dbReference>
<gene>
    <name evidence="3" type="primary">hsdR_2</name>
    <name evidence="3" type="ORF">EC9_51530</name>
</gene>
<dbReference type="KEGG" id="ruv:EC9_51530"/>
<dbReference type="InterPro" id="IPR055180">
    <property type="entry name" value="HsdR_RecA-like_helicase_dom_2"/>
</dbReference>
<dbReference type="Gene3D" id="3.90.1570.50">
    <property type="match status" value="1"/>
</dbReference>